<evidence type="ECO:0000256" key="1">
    <source>
        <dbReference type="SAM" id="Phobius"/>
    </source>
</evidence>
<dbReference type="Ensembl" id="ENSSRHT00000061528.1">
    <property type="protein sequence ID" value="ENSSRHP00000059861.1"/>
    <property type="gene ID" value="ENSSRHG00000029980.1"/>
</dbReference>
<feature type="transmembrane region" description="Helical" evidence="1">
    <location>
        <begin position="38"/>
        <end position="65"/>
    </location>
</feature>
<evidence type="ECO:0000313" key="3">
    <source>
        <dbReference type="Proteomes" id="UP000472270"/>
    </source>
</evidence>
<protein>
    <submittedName>
        <fullName evidence="2">Uncharacterized protein</fullName>
    </submittedName>
</protein>
<keyword evidence="1" id="KW-0812">Transmembrane</keyword>
<evidence type="ECO:0000313" key="2">
    <source>
        <dbReference type="Ensembl" id="ENSSRHP00000059861.1"/>
    </source>
</evidence>
<proteinExistence type="predicted"/>
<sequence length="101" mass="11815">MLFLPSSISRDKPVQHGHAGSVLSFLHYSPLVLLRNTFSLTFLSFLCFSPSLTFVLSFFLLYLVVPHFRTRIHKINPCLNDHFKNVFELQPRPLKLERRTQ</sequence>
<organism evidence="2 3">
    <name type="scientific">Sinocyclocheilus rhinocerous</name>
    <dbReference type="NCBI Taxonomy" id="307959"/>
    <lineage>
        <taxon>Eukaryota</taxon>
        <taxon>Metazoa</taxon>
        <taxon>Chordata</taxon>
        <taxon>Craniata</taxon>
        <taxon>Vertebrata</taxon>
        <taxon>Euteleostomi</taxon>
        <taxon>Actinopterygii</taxon>
        <taxon>Neopterygii</taxon>
        <taxon>Teleostei</taxon>
        <taxon>Ostariophysi</taxon>
        <taxon>Cypriniformes</taxon>
        <taxon>Cyprinidae</taxon>
        <taxon>Cyprininae</taxon>
        <taxon>Sinocyclocheilus</taxon>
    </lineage>
</organism>
<reference evidence="2" key="2">
    <citation type="submission" date="2025-09" db="UniProtKB">
        <authorList>
            <consortium name="Ensembl"/>
        </authorList>
    </citation>
    <scope>IDENTIFICATION</scope>
</reference>
<keyword evidence="1" id="KW-1133">Transmembrane helix</keyword>
<name>A0A673K082_9TELE</name>
<keyword evidence="1" id="KW-0472">Membrane</keyword>
<reference evidence="2" key="1">
    <citation type="submission" date="2025-08" db="UniProtKB">
        <authorList>
            <consortium name="Ensembl"/>
        </authorList>
    </citation>
    <scope>IDENTIFICATION</scope>
</reference>
<keyword evidence="3" id="KW-1185">Reference proteome</keyword>
<dbReference type="Proteomes" id="UP000472270">
    <property type="component" value="Unassembled WGS sequence"/>
</dbReference>
<dbReference type="AlphaFoldDB" id="A0A673K082"/>
<accession>A0A673K082</accession>